<evidence type="ECO:0000256" key="2">
    <source>
        <dbReference type="ARBA" id="ARBA00023143"/>
    </source>
</evidence>
<name>A0A517MFH1_9BACT</name>
<dbReference type="PANTHER" id="PTHR42792:SF2">
    <property type="entry name" value="FLAGELLIN"/>
    <property type="match status" value="1"/>
</dbReference>
<dbReference type="AlphaFoldDB" id="A0A517MFH1"/>
<evidence type="ECO:0000313" key="7">
    <source>
        <dbReference type="Proteomes" id="UP000320672"/>
    </source>
</evidence>
<dbReference type="Pfam" id="PF07196">
    <property type="entry name" value="Flagellin_IN"/>
    <property type="match status" value="1"/>
</dbReference>
<keyword evidence="7" id="KW-1185">Reference proteome</keyword>
<dbReference type="Pfam" id="PF00700">
    <property type="entry name" value="Flagellin_C"/>
    <property type="match status" value="1"/>
</dbReference>
<proteinExistence type="inferred from homology"/>
<evidence type="ECO:0000259" key="5">
    <source>
        <dbReference type="Pfam" id="PF00700"/>
    </source>
</evidence>
<dbReference type="PRINTS" id="PR00207">
    <property type="entry name" value="FLAGELLIN"/>
</dbReference>
<feature type="domain" description="Flagellin C-terminal" evidence="5">
    <location>
        <begin position="590"/>
        <end position="674"/>
    </location>
</feature>
<dbReference type="GO" id="GO:0005198">
    <property type="term" value="F:structural molecule activity"/>
    <property type="evidence" value="ECO:0007669"/>
    <property type="project" value="UniProtKB-UniRule"/>
</dbReference>
<dbReference type="RefSeq" id="WP_145351758.1">
    <property type="nucleotide sequence ID" value="NZ_CP036262.1"/>
</dbReference>
<sequence>MTRINTNVPSLIAQNRLQASNSDLQEALTRLSTGLRINSGADDPAGLIASEALRSEINGLNKAISNTQRASQIISTADSALGQVSNLLSDIRGLVVEAANAGALSPDEIDANQLQVDSSLEALNRIAQTTTFQGRKLLDGSLDFISSVGTVDSVTDAHIDQANLGATGSINVNVNISEAAEQASITSSGGAFTTGANANVAFSFTNQSLTVETDIAIAADSSIAAGTTLTFLDSATDSDGNALAVGAAEAVYDSTNNTITVRGNGDTTTKADVAAAIDALQGFEATGGAGTVGFSTTTVSGTAFVPTTPALTITADDTGAEFNDVNVEFVSGASNVAAYDEASKTLTVTVDSSAPQSLADIKAAIDLTEFNATVDTAGELNIANTVVSSAGTGDTGGEVLSDDLIFELTGTDGSETFNFQAGASLTQIQDAINLVSDATGVTAEKVGGTLTFSTESYGSDAKVAIDIISEGASRSFETSLSSNRSIGKDVVAQINGTLANGRGNTLSLNTSTLDLTLSVKEGSSIDFSFQITGGGAQFQLGAEVVSNQQARMGISSVSTGKLGGVNGRLYELGSGQAKSLVTDPAGASRIVDEVITKVTSLRGRLGAFQATTLESNLVSLNDTVANLQEAESSIRDADFAVESAKLTRSQILVQSGTNVLALANQNPQNVLQLLQ</sequence>
<comment type="similarity">
    <text evidence="1 3">Belongs to the bacterial flagellin family.</text>
</comment>
<comment type="subcellular location">
    <subcellularLocation>
        <location evidence="3">Secreted</location>
    </subcellularLocation>
    <subcellularLocation>
        <location evidence="3">Bacterial flagellum</location>
    </subcellularLocation>
</comment>
<dbReference type="Pfam" id="PF00669">
    <property type="entry name" value="Flagellin_N"/>
    <property type="match status" value="1"/>
</dbReference>
<feature type="domain" description="Flagellin N-terminal" evidence="4">
    <location>
        <begin position="4"/>
        <end position="141"/>
    </location>
</feature>
<protein>
    <recommendedName>
        <fullName evidence="3">Flagellin</fullName>
    </recommendedName>
</protein>
<gene>
    <name evidence="6" type="primary">fliC_2</name>
    <name evidence="6" type="ORF">FF011L_24080</name>
</gene>
<dbReference type="EMBL" id="CP036262">
    <property type="protein sequence ID" value="QDS93635.1"/>
    <property type="molecule type" value="Genomic_DNA"/>
</dbReference>
<dbReference type="InterPro" id="IPR010810">
    <property type="entry name" value="Flagellin_hook_IN_motif"/>
</dbReference>
<dbReference type="Proteomes" id="UP000320672">
    <property type="component" value="Chromosome"/>
</dbReference>
<keyword evidence="6" id="KW-0282">Flagellum</keyword>
<dbReference type="KEGG" id="rml:FF011L_24080"/>
<evidence type="ECO:0000256" key="3">
    <source>
        <dbReference type="RuleBase" id="RU362073"/>
    </source>
</evidence>
<keyword evidence="6" id="KW-0969">Cilium</keyword>
<dbReference type="GO" id="GO:0009288">
    <property type="term" value="C:bacterial-type flagellum"/>
    <property type="evidence" value="ECO:0007669"/>
    <property type="project" value="UniProtKB-SubCell"/>
</dbReference>
<accession>A0A517MFH1</accession>
<reference evidence="6 7" key="1">
    <citation type="submission" date="2019-02" db="EMBL/GenBank/DDBJ databases">
        <title>Deep-cultivation of Planctomycetes and their phenomic and genomic characterization uncovers novel biology.</title>
        <authorList>
            <person name="Wiegand S."/>
            <person name="Jogler M."/>
            <person name="Boedeker C."/>
            <person name="Pinto D."/>
            <person name="Vollmers J."/>
            <person name="Rivas-Marin E."/>
            <person name="Kohn T."/>
            <person name="Peeters S.H."/>
            <person name="Heuer A."/>
            <person name="Rast P."/>
            <person name="Oberbeckmann S."/>
            <person name="Bunk B."/>
            <person name="Jeske O."/>
            <person name="Meyerdierks A."/>
            <person name="Storesund J.E."/>
            <person name="Kallscheuer N."/>
            <person name="Luecker S."/>
            <person name="Lage O.M."/>
            <person name="Pohl T."/>
            <person name="Merkel B.J."/>
            <person name="Hornburger P."/>
            <person name="Mueller R.-W."/>
            <person name="Bruemmer F."/>
            <person name="Labrenz M."/>
            <person name="Spormann A.M."/>
            <person name="Op den Camp H."/>
            <person name="Overmann J."/>
            <person name="Amann R."/>
            <person name="Jetten M.S.M."/>
            <person name="Mascher T."/>
            <person name="Medema M.H."/>
            <person name="Devos D.P."/>
            <person name="Kaster A.-K."/>
            <person name="Ovreas L."/>
            <person name="Rohde M."/>
            <person name="Galperin M.Y."/>
            <person name="Jogler C."/>
        </authorList>
    </citation>
    <scope>NUCLEOTIDE SEQUENCE [LARGE SCALE GENOMIC DNA]</scope>
    <source>
        <strain evidence="6 7">FF011L</strain>
    </source>
</reference>
<dbReference type="InterPro" id="IPR046358">
    <property type="entry name" value="Flagellin_C"/>
</dbReference>
<keyword evidence="6" id="KW-0966">Cell projection</keyword>
<dbReference type="PANTHER" id="PTHR42792">
    <property type="entry name" value="FLAGELLIN"/>
    <property type="match status" value="1"/>
</dbReference>
<dbReference type="SUPFAM" id="SSF64518">
    <property type="entry name" value="Phase 1 flagellin"/>
    <property type="match status" value="2"/>
</dbReference>
<organism evidence="6 7">
    <name type="scientific">Roseimaritima multifibrata</name>
    <dbReference type="NCBI Taxonomy" id="1930274"/>
    <lineage>
        <taxon>Bacteria</taxon>
        <taxon>Pseudomonadati</taxon>
        <taxon>Planctomycetota</taxon>
        <taxon>Planctomycetia</taxon>
        <taxon>Pirellulales</taxon>
        <taxon>Pirellulaceae</taxon>
        <taxon>Roseimaritima</taxon>
    </lineage>
</organism>
<dbReference type="Gene3D" id="1.20.1330.10">
    <property type="entry name" value="f41 fragment of flagellin, N-terminal domain"/>
    <property type="match status" value="2"/>
</dbReference>
<dbReference type="InterPro" id="IPR001492">
    <property type="entry name" value="Flagellin"/>
</dbReference>
<comment type="function">
    <text evidence="3">Flagellin is the subunit protein which polymerizes to form the filaments of bacterial flagella.</text>
</comment>
<evidence type="ECO:0000259" key="4">
    <source>
        <dbReference type="Pfam" id="PF00669"/>
    </source>
</evidence>
<keyword evidence="3" id="KW-0964">Secreted</keyword>
<evidence type="ECO:0000313" key="6">
    <source>
        <dbReference type="EMBL" id="QDS93635.1"/>
    </source>
</evidence>
<dbReference type="InterPro" id="IPR001029">
    <property type="entry name" value="Flagellin_N"/>
</dbReference>
<dbReference type="Gene3D" id="3.30.70.2120">
    <property type="match status" value="1"/>
</dbReference>
<dbReference type="GO" id="GO:0005576">
    <property type="term" value="C:extracellular region"/>
    <property type="evidence" value="ECO:0007669"/>
    <property type="project" value="UniProtKB-SubCell"/>
</dbReference>
<dbReference type="OrthoDB" id="9796789at2"/>
<evidence type="ECO:0000256" key="1">
    <source>
        <dbReference type="ARBA" id="ARBA00005709"/>
    </source>
</evidence>
<keyword evidence="2 3" id="KW-0975">Bacterial flagellum</keyword>